<dbReference type="Proteomes" id="UP001153332">
    <property type="component" value="Unassembled WGS sequence"/>
</dbReference>
<organism evidence="1 2">
    <name type="scientific">Lasiodiplodia mahajangana</name>
    <dbReference type="NCBI Taxonomy" id="1108764"/>
    <lineage>
        <taxon>Eukaryota</taxon>
        <taxon>Fungi</taxon>
        <taxon>Dikarya</taxon>
        <taxon>Ascomycota</taxon>
        <taxon>Pezizomycotina</taxon>
        <taxon>Dothideomycetes</taxon>
        <taxon>Dothideomycetes incertae sedis</taxon>
        <taxon>Botryosphaeriales</taxon>
        <taxon>Botryosphaeriaceae</taxon>
        <taxon>Lasiodiplodia</taxon>
    </lineage>
</organism>
<protein>
    <submittedName>
        <fullName evidence="1">Uncharacterized protein</fullName>
    </submittedName>
</protein>
<sequence length="314" mass="33211">MDLLKPDAAGIYVAAHQATAAIEESIEAEVPLIVAVAEHIPLHDMIRIHAMLKSQSKSRLVGANSPGIISAVGRCRIGFQPLPCFAPGKVGIVARSGTLSYETAASTLRSGLGQTLCIGVGGDILPGTTLKDGLQILVEDTNTEAIALVGELGGEAEIEAADWIREYRTRTENPKPISAIIGGIKAAPDRVMGHAGAFALPGEPSAQDKIKALQAVGCAIVNHPSRFGPVLKSMLNGPTSSNHSIGLPLQGASSQHRGIHTAAIRRPPPGTTWKQTSYRYYVRTGGEPPATRRNSEPLNSKSLRHCLSVRRRGR</sequence>
<proteinExistence type="predicted"/>
<gene>
    <name evidence="1" type="ORF">O1611_g9281</name>
</gene>
<keyword evidence="2" id="KW-1185">Reference proteome</keyword>
<evidence type="ECO:0000313" key="2">
    <source>
        <dbReference type="Proteomes" id="UP001153332"/>
    </source>
</evidence>
<name>A0ACC2JAF0_9PEZI</name>
<accession>A0ACC2JAF0</accession>
<evidence type="ECO:0000313" key="1">
    <source>
        <dbReference type="EMBL" id="KAJ8124359.1"/>
    </source>
</evidence>
<reference evidence="1" key="1">
    <citation type="submission" date="2022-12" db="EMBL/GenBank/DDBJ databases">
        <title>Genome Sequence of Lasiodiplodia mahajangana.</title>
        <authorList>
            <person name="Buettner E."/>
        </authorList>
    </citation>
    <scope>NUCLEOTIDE SEQUENCE</scope>
    <source>
        <strain evidence="1">VT137</strain>
    </source>
</reference>
<dbReference type="EMBL" id="JAPUUL010003090">
    <property type="protein sequence ID" value="KAJ8124359.1"/>
    <property type="molecule type" value="Genomic_DNA"/>
</dbReference>
<comment type="caution">
    <text evidence="1">The sequence shown here is derived from an EMBL/GenBank/DDBJ whole genome shotgun (WGS) entry which is preliminary data.</text>
</comment>